<evidence type="ECO:0000259" key="1">
    <source>
        <dbReference type="Pfam" id="PF01261"/>
    </source>
</evidence>
<accession>A0A235BRI1</accession>
<protein>
    <recommendedName>
        <fullName evidence="1">Xylose isomerase-like TIM barrel domain-containing protein</fullName>
    </recommendedName>
</protein>
<comment type="caution">
    <text evidence="2">The sequence shown here is derived from an EMBL/GenBank/DDBJ whole genome shotgun (WGS) entry which is preliminary data.</text>
</comment>
<dbReference type="EMBL" id="NOZQ01000155">
    <property type="protein sequence ID" value="OYD14834.1"/>
    <property type="molecule type" value="Genomic_DNA"/>
</dbReference>
<evidence type="ECO:0000313" key="2">
    <source>
        <dbReference type="EMBL" id="OYD14834.1"/>
    </source>
</evidence>
<dbReference type="Gene3D" id="3.20.20.150">
    <property type="entry name" value="Divalent-metal-dependent TIM barrel enzymes"/>
    <property type="match status" value="1"/>
</dbReference>
<dbReference type="InterPro" id="IPR013022">
    <property type="entry name" value="Xyl_isomerase-like_TIM-brl"/>
</dbReference>
<evidence type="ECO:0000313" key="3">
    <source>
        <dbReference type="Proteomes" id="UP000215215"/>
    </source>
</evidence>
<proteinExistence type="predicted"/>
<dbReference type="Proteomes" id="UP000215215">
    <property type="component" value="Unassembled WGS sequence"/>
</dbReference>
<dbReference type="InterPro" id="IPR050312">
    <property type="entry name" value="IolE/XylAMocC-like"/>
</dbReference>
<dbReference type="AlphaFoldDB" id="A0A235BRI1"/>
<dbReference type="SUPFAM" id="SSF51658">
    <property type="entry name" value="Xylose isomerase-like"/>
    <property type="match status" value="1"/>
</dbReference>
<gene>
    <name evidence="2" type="ORF">CH333_07115</name>
</gene>
<sequence length="267" mass="30981">MDIKERIGFQALFDFKDAREALDYAVRQGFSAIEFNMSSPAFFPENVGEGSRRALSASPIPVLLHAPDGLSLFSLHRKPLDAVICRLSEVVDFAGEIGARCVTIHLGSTFHISEGGRMKFMHELFPGEYEAELRYSLKRLSKYAKEKTLLCVENTSGFRYPLSHRVLRELLADEQLYLTWDIGHTNRLKGEERKREESFMLEYARLIKNCHIHDNHGDWDEHNVIGEGNIDFRYYLSLLEKLDTYFIIEVRPRDRAVESYERLKEML</sequence>
<dbReference type="Pfam" id="PF01261">
    <property type="entry name" value="AP_endonuc_2"/>
    <property type="match status" value="1"/>
</dbReference>
<organism evidence="2 3">
    <name type="scientific">candidate division WOR-3 bacterium JGI_Cruoil_03_44_89</name>
    <dbReference type="NCBI Taxonomy" id="1973748"/>
    <lineage>
        <taxon>Bacteria</taxon>
        <taxon>Bacteria division WOR-3</taxon>
    </lineage>
</organism>
<feature type="domain" description="Xylose isomerase-like TIM barrel" evidence="1">
    <location>
        <begin position="22"/>
        <end position="265"/>
    </location>
</feature>
<dbReference type="PANTHER" id="PTHR12110">
    <property type="entry name" value="HYDROXYPYRUVATE ISOMERASE"/>
    <property type="match status" value="1"/>
</dbReference>
<reference evidence="2 3" key="1">
    <citation type="submission" date="2017-07" db="EMBL/GenBank/DDBJ databases">
        <title>Recovery of genomes from metagenomes via a dereplication, aggregation, and scoring strategy.</title>
        <authorList>
            <person name="Sieber C.M."/>
            <person name="Probst A.J."/>
            <person name="Sharrar A."/>
            <person name="Thomas B.C."/>
            <person name="Hess M."/>
            <person name="Tringe S.G."/>
            <person name="Banfield J.F."/>
        </authorList>
    </citation>
    <scope>NUCLEOTIDE SEQUENCE [LARGE SCALE GENOMIC DNA]</scope>
    <source>
        <strain evidence="2">JGI_Cruoil_03_44_89</strain>
    </source>
</reference>
<name>A0A235BRI1_UNCW3</name>
<dbReference type="InterPro" id="IPR036237">
    <property type="entry name" value="Xyl_isomerase-like_sf"/>
</dbReference>